<accession>A0A5B7H8G2</accession>
<dbReference type="Proteomes" id="UP000324222">
    <property type="component" value="Unassembled WGS sequence"/>
</dbReference>
<proteinExistence type="predicted"/>
<sequence>MIINCRVLPVDRFGYVTAMVARFGSPMSNPGSTVICGPL</sequence>
<evidence type="ECO:0000313" key="1">
    <source>
        <dbReference type="EMBL" id="MPC65084.1"/>
    </source>
</evidence>
<dbReference type="AlphaFoldDB" id="A0A5B7H8G2"/>
<organism evidence="1 2">
    <name type="scientific">Portunus trituberculatus</name>
    <name type="common">Swimming crab</name>
    <name type="synonym">Neptunus trituberculatus</name>
    <dbReference type="NCBI Taxonomy" id="210409"/>
    <lineage>
        <taxon>Eukaryota</taxon>
        <taxon>Metazoa</taxon>
        <taxon>Ecdysozoa</taxon>
        <taxon>Arthropoda</taxon>
        <taxon>Crustacea</taxon>
        <taxon>Multicrustacea</taxon>
        <taxon>Malacostraca</taxon>
        <taxon>Eumalacostraca</taxon>
        <taxon>Eucarida</taxon>
        <taxon>Decapoda</taxon>
        <taxon>Pleocyemata</taxon>
        <taxon>Brachyura</taxon>
        <taxon>Eubrachyura</taxon>
        <taxon>Portunoidea</taxon>
        <taxon>Portunidae</taxon>
        <taxon>Portuninae</taxon>
        <taxon>Portunus</taxon>
    </lineage>
</organism>
<reference evidence="1 2" key="1">
    <citation type="submission" date="2019-05" db="EMBL/GenBank/DDBJ databases">
        <title>Another draft genome of Portunus trituberculatus and its Hox gene families provides insights of decapod evolution.</title>
        <authorList>
            <person name="Jeong J.-H."/>
            <person name="Song I."/>
            <person name="Kim S."/>
            <person name="Choi T."/>
            <person name="Kim D."/>
            <person name="Ryu S."/>
            <person name="Kim W."/>
        </authorList>
    </citation>
    <scope>NUCLEOTIDE SEQUENCE [LARGE SCALE GENOMIC DNA]</scope>
    <source>
        <tissue evidence="1">Muscle</tissue>
    </source>
</reference>
<protein>
    <submittedName>
        <fullName evidence="1">Uncharacterized protein</fullName>
    </submittedName>
</protein>
<keyword evidence="2" id="KW-1185">Reference proteome</keyword>
<evidence type="ECO:0000313" key="2">
    <source>
        <dbReference type="Proteomes" id="UP000324222"/>
    </source>
</evidence>
<comment type="caution">
    <text evidence="1">The sequence shown here is derived from an EMBL/GenBank/DDBJ whole genome shotgun (WGS) entry which is preliminary data.</text>
</comment>
<dbReference type="EMBL" id="VSRR010022904">
    <property type="protein sequence ID" value="MPC65084.1"/>
    <property type="molecule type" value="Genomic_DNA"/>
</dbReference>
<name>A0A5B7H8G2_PORTR</name>
<gene>
    <name evidence="1" type="ORF">E2C01_059210</name>
</gene>